<evidence type="ECO:0000259" key="1">
    <source>
        <dbReference type="Pfam" id="PF00149"/>
    </source>
</evidence>
<proteinExistence type="predicted"/>
<dbReference type="OrthoDB" id="5380073at2"/>
<accession>A0A1G6A2J2</accession>
<dbReference type="GO" id="GO:0016787">
    <property type="term" value="F:hydrolase activity"/>
    <property type="evidence" value="ECO:0007669"/>
    <property type="project" value="InterPro"/>
</dbReference>
<keyword evidence="3" id="KW-1185">Reference proteome</keyword>
<dbReference type="RefSeq" id="WP_090171130.1">
    <property type="nucleotide sequence ID" value="NZ_FMXR01000004.1"/>
</dbReference>
<dbReference type="SUPFAM" id="SSF56300">
    <property type="entry name" value="Metallo-dependent phosphatases"/>
    <property type="match status" value="1"/>
</dbReference>
<organism evidence="2 3">
    <name type="scientific">Eubacterium oxidoreducens</name>
    <dbReference type="NCBI Taxonomy" id="1732"/>
    <lineage>
        <taxon>Bacteria</taxon>
        <taxon>Bacillati</taxon>
        <taxon>Bacillota</taxon>
        <taxon>Clostridia</taxon>
        <taxon>Eubacteriales</taxon>
        <taxon>Eubacteriaceae</taxon>
        <taxon>Eubacterium</taxon>
    </lineage>
</organism>
<dbReference type="InterPro" id="IPR004843">
    <property type="entry name" value="Calcineurin-like_PHP"/>
</dbReference>
<protein>
    <submittedName>
        <fullName evidence="2">Calcineurin-like phosphoesterase superfamily protein</fullName>
    </submittedName>
</protein>
<dbReference type="Proteomes" id="UP000199228">
    <property type="component" value="Unassembled WGS sequence"/>
</dbReference>
<evidence type="ECO:0000313" key="3">
    <source>
        <dbReference type="Proteomes" id="UP000199228"/>
    </source>
</evidence>
<dbReference type="STRING" id="1732.SAMN02910417_00191"/>
<sequence>MVYFTADMHFGHRAIINMQKRPFESVEEMDRVLLQNFNSVVHKNDTVYVLGDICHHMKVEDADDLIRKMNGKKYLIIGNHDKKYDPRLFVDIQDFMKVSVDGRNFALMHYPMLSWPKKSSGGYQLHGHIHARMEYNEANRAEGIRRYDVGVDANNFFPVSVKQIIDFFGEQVNVDDHNII</sequence>
<dbReference type="InterPro" id="IPR029052">
    <property type="entry name" value="Metallo-depent_PP-like"/>
</dbReference>
<evidence type="ECO:0000313" key="2">
    <source>
        <dbReference type="EMBL" id="SDB02671.1"/>
    </source>
</evidence>
<feature type="domain" description="Calcineurin-like phosphoesterase" evidence="1">
    <location>
        <begin position="2"/>
        <end position="95"/>
    </location>
</feature>
<dbReference type="AlphaFoldDB" id="A0A1G6A2J2"/>
<dbReference type="Pfam" id="PF00149">
    <property type="entry name" value="Metallophos"/>
    <property type="match status" value="1"/>
</dbReference>
<reference evidence="2 3" key="1">
    <citation type="submission" date="2016-10" db="EMBL/GenBank/DDBJ databases">
        <authorList>
            <person name="de Groot N.N."/>
        </authorList>
    </citation>
    <scope>NUCLEOTIDE SEQUENCE [LARGE SCALE GENOMIC DNA]</scope>
    <source>
        <strain evidence="2 3">DSM 3217</strain>
    </source>
</reference>
<name>A0A1G6A2J2_EUBOX</name>
<dbReference type="EMBL" id="FMXR01000004">
    <property type="protein sequence ID" value="SDB02671.1"/>
    <property type="molecule type" value="Genomic_DNA"/>
</dbReference>
<gene>
    <name evidence="2" type="ORF">SAMN02910417_00191</name>
</gene>
<dbReference type="Gene3D" id="3.60.21.10">
    <property type="match status" value="1"/>
</dbReference>